<comment type="similarity">
    <text evidence="1">Belongs to the ADP-ribosylglycohydrolase family.</text>
</comment>
<keyword evidence="12" id="KW-0479">Metal-binding</keyword>
<dbReference type="InterPro" id="IPR050792">
    <property type="entry name" value="ADP-ribosylglycohydrolase"/>
</dbReference>
<sequence length="244" mass="26219">MKGPILALPGQFTDDGSMALCLAVALLGSDSDTSLIHPSVVQMNLYRRWYDTGYLSSTGECFDIGITVRTALNPFISHYDQAESNKLTSATAYYGNASNNASGNDSLMRLAPIPLLYHQDPLNAMIEAVNSSKITHASLLCLDCCRVPDGLPNDYWTTKGISPLEPSVLAVMTGSYKHCNPPQIKASGFVIETMEAALWAFYHTNSFQEGALKAVNLGDDADTVGAIYGMLAGAYHGVNVIPTE</sequence>
<comment type="cofactor">
    <cofactor evidence="12">
        <name>Mg(2+)</name>
        <dbReference type="ChEBI" id="CHEBI:18420"/>
    </cofactor>
    <text evidence="12">Binds 2 magnesium ions per subunit.</text>
</comment>
<evidence type="ECO:0000256" key="5">
    <source>
        <dbReference type="ARBA" id="ARBA00042398"/>
    </source>
</evidence>
<feature type="binding site" evidence="12">
    <location>
        <position position="15"/>
    </location>
    <ligand>
        <name>Mg(2+)</name>
        <dbReference type="ChEBI" id="CHEBI:18420"/>
        <label>1</label>
    </ligand>
</feature>
<proteinExistence type="inferred from homology"/>
<dbReference type="SUPFAM" id="SSF101478">
    <property type="entry name" value="ADP-ribosylglycohydrolase"/>
    <property type="match status" value="1"/>
</dbReference>
<evidence type="ECO:0000256" key="4">
    <source>
        <dbReference type="ARBA" id="ARBA00041057"/>
    </source>
</evidence>
<dbReference type="PANTHER" id="PTHR16222">
    <property type="entry name" value="ADP-RIBOSYLGLYCOHYDROLASE"/>
    <property type="match status" value="1"/>
</dbReference>
<comment type="caution">
    <text evidence="13">The sequence shown here is derived from an EMBL/GenBank/DDBJ whole genome shotgun (WGS) entry which is preliminary data.</text>
</comment>
<feature type="binding site" evidence="12">
    <location>
        <position position="13"/>
    </location>
    <ligand>
        <name>Mg(2+)</name>
        <dbReference type="ChEBI" id="CHEBI:18420"/>
        <label>1</label>
    </ligand>
</feature>
<dbReference type="EC" id="3.2.1.143" evidence="2"/>
<dbReference type="GO" id="GO:0046872">
    <property type="term" value="F:metal ion binding"/>
    <property type="evidence" value="ECO:0007669"/>
    <property type="project" value="UniProtKB-KW"/>
</dbReference>
<name>A0A814MFK3_9BILA</name>
<evidence type="ECO:0000256" key="7">
    <source>
        <dbReference type="ARBA" id="ARBA00042722"/>
    </source>
</evidence>
<organism evidence="13 14">
    <name type="scientific">Rotaria sordida</name>
    <dbReference type="NCBI Taxonomy" id="392033"/>
    <lineage>
        <taxon>Eukaryota</taxon>
        <taxon>Metazoa</taxon>
        <taxon>Spiralia</taxon>
        <taxon>Gnathifera</taxon>
        <taxon>Rotifera</taxon>
        <taxon>Eurotatoria</taxon>
        <taxon>Bdelloidea</taxon>
        <taxon>Philodinida</taxon>
        <taxon>Philodinidae</taxon>
        <taxon>Rotaria</taxon>
    </lineage>
</organism>
<dbReference type="InterPro" id="IPR005502">
    <property type="entry name" value="Ribosyl_crysJ1"/>
</dbReference>
<dbReference type="EMBL" id="CAJNOH010000572">
    <property type="protein sequence ID" value="CAF1077767.1"/>
    <property type="molecule type" value="Genomic_DNA"/>
</dbReference>
<evidence type="ECO:0000256" key="6">
    <source>
        <dbReference type="ARBA" id="ARBA00042471"/>
    </source>
</evidence>
<evidence type="ECO:0000313" key="14">
    <source>
        <dbReference type="Proteomes" id="UP000663854"/>
    </source>
</evidence>
<evidence type="ECO:0000256" key="10">
    <source>
        <dbReference type="ARBA" id="ARBA00043193"/>
    </source>
</evidence>
<dbReference type="PANTHER" id="PTHR16222:SF24">
    <property type="entry name" value="ADP-RIBOSYLHYDROLASE ARH3"/>
    <property type="match status" value="1"/>
</dbReference>
<evidence type="ECO:0000256" key="1">
    <source>
        <dbReference type="ARBA" id="ARBA00010702"/>
    </source>
</evidence>
<evidence type="ECO:0000313" key="13">
    <source>
        <dbReference type="EMBL" id="CAF1077767.1"/>
    </source>
</evidence>
<feature type="binding site" evidence="12">
    <location>
        <position position="223"/>
    </location>
    <ligand>
        <name>Mg(2+)</name>
        <dbReference type="ChEBI" id="CHEBI:18420"/>
        <label>1</label>
    </ligand>
</feature>
<dbReference type="AlphaFoldDB" id="A0A814MFK3"/>
<feature type="binding site" evidence="12">
    <location>
        <position position="222"/>
    </location>
    <ligand>
        <name>Mg(2+)</name>
        <dbReference type="ChEBI" id="CHEBI:18420"/>
        <label>1</label>
    </ligand>
</feature>
<keyword evidence="12" id="KW-0460">Magnesium</keyword>
<evidence type="ECO:0000256" key="8">
    <source>
        <dbReference type="ARBA" id="ARBA00042850"/>
    </source>
</evidence>
<dbReference type="Gene3D" id="1.10.4080.10">
    <property type="entry name" value="ADP-ribosylation/Crystallin J1"/>
    <property type="match status" value="2"/>
</dbReference>
<evidence type="ECO:0000256" key="9">
    <source>
        <dbReference type="ARBA" id="ARBA00043187"/>
    </source>
</evidence>
<dbReference type="Pfam" id="PF03747">
    <property type="entry name" value="ADP_ribosyl_GH"/>
    <property type="match status" value="2"/>
</dbReference>
<keyword evidence="3" id="KW-0378">Hydrolase</keyword>
<evidence type="ECO:0000256" key="12">
    <source>
        <dbReference type="PIRSR" id="PIRSR605502-1"/>
    </source>
</evidence>
<gene>
    <name evidence="13" type="ORF">PYM288_LOCUS18508</name>
</gene>
<feature type="binding site" evidence="12">
    <location>
        <position position="14"/>
    </location>
    <ligand>
        <name>Mg(2+)</name>
        <dbReference type="ChEBI" id="CHEBI:18420"/>
        <label>1</label>
    </ligand>
</feature>
<dbReference type="Proteomes" id="UP000663854">
    <property type="component" value="Unassembled WGS sequence"/>
</dbReference>
<dbReference type="InterPro" id="IPR036705">
    <property type="entry name" value="Ribosyl_crysJ1_sf"/>
</dbReference>
<comment type="catalytic activity">
    <reaction evidence="11">
        <text>alpha-NAD(+) + H2O = ADP-D-ribose + nicotinamide + H(+)</text>
        <dbReference type="Rhea" id="RHEA:68792"/>
        <dbReference type="ChEBI" id="CHEBI:15377"/>
        <dbReference type="ChEBI" id="CHEBI:15378"/>
        <dbReference type="ChEBI" id="CHEBI:17154"/>
        <dbReference type="ChEBI" id="CHEBI:57967"/>
        <dbReference type="ChEBI" id="CHEBI:77017"/>
    </reaction>
</comment>
<evidence type="ECO:0000256" key="11">
    <source>
        <dbReference type="ARBA" id="ARBA00049015"/>
    </source>
</evidence>
<evidence type="ECO:0000256" key="2">
    <source>
        <dbReference type="ARBA" id="ARBA00012255"/>
    </source>
</evidence>
<accession>A0A814MFK3</accession>
<reference evidence="13" key="1">
    <citation type="submission" date="2021-02" db="EMBL/GenBank/DDBJ databases">
        <authorList>
            <person name="Nowell W R."/>
        </authorList>
    </citation>
    <scope>NUCLEOTIDE SEQUENCE</scope>
</reference>
<evidence type="ECO:0000256" key="3">
    <source>
        <dbReference type="ARBA" id="ARBA00022801"/>
    </source>
</evidence>
<feature type="binding site" evidence="12">
    <location>
        <position position="220"/>
    </location>
    <ligand>
        <name>Mg(2+)</name>
        <dbReference type="ChEBI" id="CHEBI:18420"/>
        <label>1</label>
    </ligand>
</feature>
<dbReference type="GO" id="GO:0004649">
    <property type="term" value="F:poly(ADP-ribose) glycohydrolase activity"/>
    <property type="evidence" value="ECO:0007669"/>
    <property type="project" value="UniProtKB-EC"/>
</dbReference>
<protein>
    <recommendedName>
        <fullName evidence="4">ADP-ribosylhydrolase ARH3</fullName>
        <ecNumber evidence="2">3.2.1.143</ecNumber>
    </recommendedName>
    <alternativeName>
        <fullName evidence="5">ADP-ribose glycohydrolase ARH3</fullName>
    </alternativeName>
    <alternativeName>
        <fullName evidence="6">ADP-ribosylhydrolase 3</fullName>
    </alternativeName>
    <alternativeName>
        <fullName evidence="9">O-acetyl-ADP-ribose deacetylase ARH3</fullName>
    </alternativeName>
    <alternativeName>
        <fullName evidence="10">Poly(ADP-ribose) glycohydrolase ARH3</fullName>
    </alternativeName>
    <alternativeName>
        <fullName evidence="8">[Protein ADP-ribosylarginine] hydrolase-like protein 2</fullName>
    </alternativeName>
    <alternativeName>
        <fullName evidence="7">[Protein ADP-ribosylserine] hydrolase</fullName>
    </alternativeName>
</protein>